<dbReference type="Pfam" id="PF14261">
    <property type="entry name" value="DUF4351"/>
    <property type="match status" value="1"/>
</dbReference>
<proteinExistence type="predicted"/>
<dbReference type="AlphaFoldDB" id="A0AB37UAD8"/>
<dbReference type="EMBL" id="RSCK01000118">
    <property type="protein sequence ID" value="RUT01945.1"/>
    <property type="molecule type" value="Genomic_DNA"/>
</dbReference>
<dbReference type="InterPro" id="IPR025587">
    <property type="entry name" value="DUF4351"/>
</dbReference>
<accession>A0AB37UAD8</accession>
<evidence type="ECO:0000313" key="2">
    <source>
        <dbReference type="EMBL" id="RUT01945.1"/>
    </source>
</evidence>
<dbReference type="Proteomes" id="UP000282574">
    <property type="component" value="Unassembled WGS sequence"/>
</dbReference>
<evidence type="ECO:0000313" key="3">
    <source>
        <dbReference type="Proteomes" id="UP000282574"/>
    </source>
</evidence>
<name>A0AB37UAD8_9CYAN</name>
<sequence length="229" mass="26564">MLRPQERILHLEFQVETISVPPLPLRMLDYYVRLYRQYNRPVDQFVIFLKRTTAAAAYTDQLITDSVRYRYEVIRLWEQDPTPLLANPALLPLATLAQSDSPNTLLERVAAQLDMIEEREKKRDISACVEVLAGLRFEENIIRQYLREDIMKESVIYQGIIREGIQQGKREEALSLIVRQLTRRIGTVAPEIQAQLQNLTTPQLEELGVALLDFRGISDLTTWLQNNIS</sequence>
<feature type="domain" description="DUF4351" evidence="1">
    <location>
        <begin position="166"/>
        <end position="224"/>
    </location>
</feature>
<reference evidence="2 3" key="1">
    <citation type="journal article" date="2019" name="Genome Biol. Evol.">
        <title>Day and night: Metabolic profiles and evolutionary relationships of six axenic non-marine cyanobacteria.</title>
        <authorList>
            <person name="Will S.E."/>
            <person name="Henke P."/>
            <person name="Boedeker C."/>
            <person name="Huang S."/>
            <person name="Brinkmann H."/>
            <person name="Rohde M."/>
            <person name="Jarek M."/>
            <person name="Friedl T."/>
            <person name="Seufert S."/>
            <person name="Schumacher M."/>
            <person name="Overmann J."/>
            <person name="Neumann-Schaal M."/>
            <person name="Petersen J."/>
        </authorList>
    </citation>
    <scope>NUCLEOTIDE SEQUENCE [LARGE SCALE GENOMIC DNA]</scope>
    <source>
        <strain evidence="2 3">SAG 39.79</strain>
    </source>
</reference>
<dbReference type="PANTHER" id="PTHR34613">
    <property type="entry name" value="SLL0800 PROTEIN"/>
    <property type="match status" value="1"/>
</dbReference>
<dbReference type="PANTHER" id="PTHR34613:SF1">
    <property type="entry name" value="SLL6017 PROTEIN"/>
    <property type="match status" value="1"/>
</dbReference>
<comment type="caution">
    <text evidence="2">The sequence shown here is derived from an EMBL/GenBank/DDBJ whole genome shotgun (WGS) entry which is preliminary data.</text>
</comment>
<protein>
    <recommendedName>
        <fullName evidence="1">DUF4351 domain-containing protein</fullName>
    </recommendedName>
</protein>
<evidence type="ECO:0000259" key="1">
    <source>
        <dbReference type="Pfam" id="PF14261"/>
    </source>
</evidence>
<gene>
    <name evidence="2" type="ORF">DSM107010_64170</name>
</gene>
<organism evidence="2 3">
    <name type="scientific">Chroococcidiopsis cubana SAG 39.79</name>
    <dbReference type="NCBI Taxonomy" id="388085"/>
    <lineage>
        <taxon>Bacteria</taxon>
        <taxon>Bacillati</taxon>
        <taxon>Cyanobacteriota</taxon>
        <taxon>Cyanophyceae</taxon>
        <taxon>Chroococcidiopsidales</taxon>
        <taxon>Chroococcidiopsidaceae</taxon>
        <taxon>Chroococcidiopsis</taxon>
    </lineage>
</organism>
<keyword evidence="3" id="KW-1185">Reference proteome</keyword>